<evidence type="ECO:0000256" key="1">
    <source>
        <dbReference type="SAM" id="MobiDB-lite"/>
    </source>
</evidence>
<reference evidence="2 3" key="1">
    <citation type="journal article" date="2019" name="New Phytol.">
        <title>Comparative genomics reveals unique wood-decay strategies and fruiting body development in the Schizophyllaceae.</title>
        <authorList>
            <person name="Almasi E."/>
            <person name="Sahu N."/>
            <person name="Krizsan K."/>
            <person name="Balint B."/>
            <person name="Kovacs G.M."/>
            <person name="Kiss B."/>
            <person name="Cseklye J."/>
            <person name="Drula E."/>
            <person name="Henrissat B."/>
            <person name="Nagy I."/>
            <person name="Chovatia M."/>
            <person name="Adam C."/>
            <person name="LaButti K."/>
            <person name="Lipzen A."/>
            <person name="Riley R."/>
            <person name="Grigoriev I.V."/>
            <person name="Nagy L.G."/>
        </authorList>
    </citation>
    <scope>NUCLEOTIDE SEQUENCE [LARGE SCALE GENOMIC DNA]</scope>
    <source>
        <strain evidence="2 3">NL-1724</strain>
    </source>
</reference>
<dbReference type="Proteomes" id="UP000320762">
    <property type="component" value="Unassembled WGS sequence"/>
</dbReference>
<feature type="region of interest" description="Disordered" evidence="1">
    <location>
        <begin position="45"/>
        <end position="125"/>
    </location>
</feature>
<feature type="compositionally biased region" description="Polar residues" evidence="1">
    <location>
        <begin position="79"/>
        <end position="92"/>
    </location>
</feature>
<accession>A0A550CZ44</accession>
<feature type="region of interest" description="Disordered" evidence="1">
    <location>
        <begin position="147"/>
        <end position="174"/>
    </location>
</feature>
<sequence>MTSSSVLIYPSGHAGPLLDTFREILHSLALVEKMPEAQQMIESYQLTLPDRQDHHYEDQPEPEHNQGPESEMEDEDRATNNPACAPGSSSAYTPTQPPDDPCTDQHDEQNGDSSREDTDLGPSDQLAVTVDPSLMRLLLDALAQPEGNMDGCVQTPNEPGEPNGTPDLHAGGAGDIVRHDMEQGDGVALSLDDPDMYDGLPAVHGATLFFISLTTAMDATRTFWSASPLVAASMSCHIALMSAIECNRVVADALAPALDSPSEFHIACGRIVSAQPAPVLRRIGLLGESSPLINVIRIGAAHQPGMLTCLTETELASYPALAGRTVMAMYIFCDSEEKPTPSVQPLAHVDSQSVNIQQAYLQSHFPYTIHEWAQYVSAGYGSAYTQQLLFRAVRDICNQVGIQIVPRVVPTTTITWDGHIFPLTMYDIAFWLGGRRPRTVQNIQTDRNKMLAARDILAAVIEAVDQQGEVVPELDMSHRMLKEVIDLILDDTVILGSPQHSMASMSQAARKAATMASSTLTQKAEDVRRSLLQH</sequence>
<proteinExistence type="predicted"/>
<keyword evidence="3" id="KW-1185">Reference proteome</keyword>
<protein>
    <submittedName>
        <fullName evidence="2">Uncharacterized protein</fullName>
    </submittedName>
</protein>
<evidence type="ECO:0000313" key="3">
    <source>
        <dbReference type="Proteomes" id="UP000320762"/>
    </source>
</evidence>
<dbReference type="AlphaFoldDB" id="A0A550CZ44"/>
<organism evidence="2 3">
    <name type="scientific">Schizophyllum amplum</name>
    <dbReference type="NCBI Taxonomy" id="97359"/>
    <lineage>
        <taxon>Eukaryota</taxon>
        <taxon>Fungi</taxon>
        <taxon>Dikarya</taxon>
        <taxon>Basidiomycota</taxon>
        <taxon>Agaricomycotina</taxon>
        <taxon>Agaricomycetes</taxon>
        <taxon>Agaricomycetidae</taxon>
        <taxon>Agaricales</taxon>
        <taxon>Schizophyllaceae</taxon>
        <taxon>Schizophyllum</taxon>
    </lineage>
</organism>
<comment type="caution">
    <text evidence="2">The sequence shown here is derived from an EMBL/GenBank/DDBJ whole genome shotgun (WGS) entry which is preliminary data.</text>
</comment>
<name>A0A550CZ44_9AGAR</name>
<feature type="compositionally biased region" description="Basic and acidic residues" evidence="1">
    <location>
        <begin position="103"/>
        <end position="118"/>
    </location>
</feature>
<gene>
    <name evidence="2" type="ORF">BD626DRAFT_563755</name>
</gene>
<feature type="compositionally biased region" description="Basic and acidic residues" evidence="1">
    <location>
        <begin position="50"/>
        <end position="66"/>
    </location>
</feature>
<dbReference type="EMBL" id="VDMD01000001">
    <property type="protein sequence ID" value="TRM70066.1"/>
    <property type="molecule type" value="Genomic_DNA"/>
</dbReference>
<feature type="region of interest" description="Disordered" evidence="1">
    <location>
        <begin position="514"/>
        <end position="534"/>
    </location>
</feature>
<feature type="compositionally biased region" description="Basic and acidic residues" evidence="1">
    <location>
        <begin position="523"/>
        <end position="534"/>
    </location>
</feature>
<evidence type="ECO:0000313" key="2">
    <source>
        <dbReference type="EMBL" id="TRM70066.1"/>
    </source>
</evidence>